<dbReference type="AlphaFoldDB" id="A0A317JZK0"/>
<proteinExistence type="predicted"/>
<dbReference type="RefSeq" id="WP_109946167.1">
    <property type="nucleotide sequence ID" value="NZ_QGGF01000371.1"/>
</dbReference>
<sequence length="84" mass="9568">MLANATSTSTTDEARRQRVRQRVIDFNNVLQTECAKYANCRFDGFAAYDYKFVASDVSTRDYFHPSVSGQASVARITWNATWAF</sequence>
<dbReference type="Proteomes" id="UP000245683">
    <property type="component" value="Unassembled WGS sequence"/>
</dbReference>
<organism evidence="1 2">
    <name type="scientific">Micromonospora globispora</name>
    <dbReference type="NCBI Taxonomy" id="1450148"/>
    <lineage>
        <taxon>Bacteria</taxon>
        <taxon>Bacillati</taxon>
        <taxon>Actinomycetota</taxon>
        <taxon>Actinomycetes</taxon>
        <taxon>Micromonosporales</taxon>
        <taxon>Micromonosporaceae</taxon>
        <taxon>Micromonospora</taxon>
    </lineage>
</organism>
<name>A0A317JZK0_9ACTN</name>
<accession>A0A317JZK0</accession>
<evidence type="ECO:0008006" key="3">
    <source>
        <dbReference type="Google" id="ProtNLM"/>
    </source>
</evidence>
<gene>
    <name evidence="1" type="ORF">DLJ46_20010</name>
</gene>
<evidence type="ECO:0000313" key="1">
    <source>
        <dbReference type="EMBL" id="PWU45848.1"/>
    </source>
</evidence>
<reference evidence="2" key="1">
    <citation type="submission" date="2018-05" db="EMBL/GenBank/DDBJ databases">
        <title>Micromonospora globispora sp. nov. and Micromonospora rugosa sp. nov., isolated from marine sediment.</title>
        <authorList>
            <person name="Carro L."/>
            <person name="Aysel V."/>
            <person name="Cetin D."/>
            <person name="Igual J.M."/>
            <person name="Klenk H.-P."/>
            <person name="Trujillo M.E."/>
            <person name="Sahin N."/>
        </authorList>
    </citation>
    <scope>NUCLEOTIDE SEQUENCE [LARGE SCALE GENOMIC DNA]</scope>
    <source>
        <strain evidence="2">S2904</strain>
    </source>
</reference>
<keyword evidence="2" id="KW-1185">Reference proteome</keyword>
<evidence type="ECO:0000313" key="2">
    <source>
        <dbReference type="Proteomes" id="UP000245683"/>
    </source>
</evidence>
<dbReference type="OrthoDB" id="5561551at2"/>
<comment type="caution">
    <text evidence="1">The sequence shown here is derived from an EMBL/GenBank/DDBJ whole genome shotgun (WGS) entry which is preliminary data.</text>
</comment>
<dbReference type="SUPFAM" id="SSF52266">
    <property type="entry name" value="SGNH hydrolase"/>
    <property type="match status" value="1"/>
</dbReference>
<dbReference type="EMBL" id="QGSV01000236">
    <property type="protein sequence ID" value="PWU45848.1"/>
    <property type="molecule type" value="Genomic_DNA"/>
</dbReference>
<protein>
    <recommendedName>
        <fullName evidence="3">SGNH hydrolase-type esterase domain-containing protein</fullName>
    </recommendedName>
</protein>